<feature type="transmembrane region" description="Helical" evidence="7">
    <location>
        <begin position="31"/>
        <end position="52"/>
    </location>
</feature>
<evidence type="ECO:0000256" key="5">
    <source>
        <dbReference type="ARBA" id="ARBA00022989"/>
    </source>
</evidence>
<feature type="transmembrane region" description="Helical" evidence="7">
    <location>
        <begin position="239"/>
        <end position="262"/>
    </location>
</feature>
<dbReference type="Proteomes" id="UP000095597">
    <property type="component" value="Unassembled WGS sequence"/>
</dbReference>
<comment type="similarity">
    <text evidence="2">Belongs to the EamA transporter family.</text>
</comment>
<dbReference type="PANTHER" id="PTHR32322">
    <property type="entry name" value="INNER MEMBRANE TRANSPORTER"/>
    <property type="match status" value="1"/>
</dbReference>
<gene>
    <name evidence="9" type="primary">yicL_1</name>
    <name evidence="9" type="ORF">ERS852573_01009</name>
</gene>
<feature type="transmembrane region" description="Helical" evidence="7">
    <location>
        <begin position="58"/>
        <end position="79"/>
    </location>
</feature>
<evidence type="ECO:0000256" key="7">
    <source>
        <dbReference type="SAM" id="Phobius"/>
    </source>
</evidence>
<evidence type="ECO:0000256" key="2">
    <source>
        <dbReference type="ARBA" id="ARBA00007362"/>
    </source>
</evidence>
<organism evidence="9 10">
    <name type="scientific">Dorea longicatena</name>
    <dbReference type="NCBI Taxonomy" id="88431"/>
    <lineage>
        <taxon>Bacteria</taxon>
        <taxon>Bacillati</taxon>
        <taxon>Bacillota</taxon>
        <taxon>Clostridia</taxon>
        <taxon>Lachnospirales</taxon>
        <taxon>Lachnospiraceae</taxon>
        <taxon>Dorea</taxon>
    </lineage>
</organism>
<feature type="domain" description="EamA" evidence="8">
    <location>
        <begin position="183"/>
        <end position="316"/>
    </location>
</feature>
<evidence type="ECO:0000313" key="9">
    <source>
        <dbReference type="EMBL" id="CUM89088.1"/>
    </source>
</evidence>
<reference evidence="9 10" key="1">
    <citation type="submission" date="2015-09" db="EMBL/GenBank/DDBJ databases">
        <authorList>
            <consortium name="Pathogen Informatics"/>
        </authorList>
    </citation>
    <scope>NUCLEOTIDE SEQUENCE [LARGE SCALE GENOMIC DNA]</scope>
    <source>
        <strain evidence="9 10">2789STDY5834961</strain>
    </source>
</reference>
<protein>
    <submittedName>
        <fullName evidence="9">Uncharacterized inner membrane transporter yicL</fullName>
    </submittedName>
</protein>
<accession>A0A173SIQ8</accession>
<dbReference type="GO" id="GO:0005886">
    <property type="term" value="C:plasma membrane"/>
    <property type="evidence" value="ECO:0007669"/>
    <property type="project" value="UniProtKB-SubCell"/>
</dbReference>
<feature type="transmembrane region" description="Helical" evidence="7">
    <location>
        <begin position="302"/>
        <end position="318"/>
    </location>
</feature>
<name>A0A173SIQ8_9FIRM</name>
<evidence type="ECO:0000256" key="6">
    <source>
        <dbReference type="ARBA" id="ARBA00023136"/>
    </source>
</evidence>
<evidence type="ECO:0000256" key="1">
    <source>
        <dbReference type="ARBA" id="ARBA00004651"/>
    </source>
</evidence>
<keyword evidence="3" id="KW-1003">Cell membrane</keyword>
<evidence type="ECO:0000256" key="4">
    <source>
        <dbReference type="ARBA" id="ARBA00022692"/>
    </source>
</evidence>
<dbReference type="SUPFAM" id="SSF103481">
    <property type="entry name" value="Multidrug resistance efflux transporter EmrE"/>
    <property type="match status" value="2"/>
</dbReference>
<dbReference type="Pfam" id="PF00892">
    <property type="entry name" value="EamA"/>
    <property type="match status" value="2"/>
</dbReference>
<sequence>MTKGKPQTTKNNTAQENLTERLERKETVRGTALTITGGFLWGIAGVFGKYTFEYKGVTATWIVNVRLIIAGIILLTRAYMVQKDGIFRIWKNKRHVLRMLVYGVIGIAGCQMTYYLAVEDSNAGIATVLQYTAPVMIMVLLALKNWKLPGKNEILALILAFGGTVLLATHGNLTQLSVSKTTLIFGLSSAVATIFYNLVPGNLMDIYGTFPMVGWGMLISGIGLTPFVRPWTLVEDITWDWQCIGCIVVVIIFGTVMSFSCYMEGVRLIGGSKASLLASVEPLTATAMSVIFMHVAFSGMDLAGFVGIIAGVVILSLPKKK</sequence>
<feature type="transmembrane region" description="Helical" evidence="7">
    <location>
        <begin position="206"/>
        <end position="227"/>
    </location>
</feature>
<dbReference type="AlphaFoldDB" id="A0A173SIQ8"/>
<keyword evidence="6 7" id="KW-0472">Membrane</keyword>
<dbReference type="PANTHER" id="PTHR32322:SF18">
    <property type="entry name" value="S-ADENOSYLMETHIONINE_S-ADENOSYLHOMOCYSTEINE TRANSPORTER"/>
    <property type="match status" value="1"/>
</dbReference>
<evidence type="ECO:0000259" key="8">
    <source>
        <dbReference type="Pfam" id="PF00892"/>
    </source>
</evidence>
<feature type="transmembrane region" description="Helical" evidence="7">
    <location>
        <begin position="183"/>
        <end position="199"/>
    </location>
</feature>
<dbReference type="OrthoDB" id="9810818at2"/>
<feature type="domain" description="EamA" evidence="8">
    <location>
        <begin position="30"/>
        <end position="168"/>
    </location>
</feature>
<proteinExistence type="inferred from homology"/>
<dbReference type="InterPro" id="IPR037185">
    <property type="entry name" value="EmrE-like"/>
</dbReference>
<feature type="transmembrane region" description="Helical" evidence="7">
    <location>
        <begin position="154"/>
        <end position="171"/>
    </location>
</feature>
<evidence type="ECO:0000256" key="3">
    <source>
        <dbReference type="ARBA" id="ARBA00022475"/>
    </source>
</evidence>
<dbReference type="InterPro" id="IPR000620">
    <property type="entry name" value="EamA_dom"/>
</dbReference>
<comment type="subcellular location">
    <subcellularLocation>
        <location evidence="1">Cell membrane</location>
        <topology evidence="1">Multi-pass membrane protein</topology>
    </subcellularLocation>
</comment>
<evidence type="ECO:0000313" key="10">
    <source>
        <dbReference type="Proteomes" id="UP000095597"/>
    </source>
</evidence>
<feature type="transmembrane region" description="Helical" evidence="7">
    <location>
        <begin position="99"/>
        <end position="117"/>
    </location>
</feature>
<dbReference type="EMBL" id="CYXO01000004">
    <property type="protein sequence ID" value="CUM89088.1"/>
    <property type="molecule type" value="Genomic_DNA"/>
</dbReference>
<dbReference type="RefSeq" id="WP_081028225.1">
    <property type="nucleotide sequence ID" value="NZ_CYXO01000004.1"/>
</dbReference>
<keyword evidence="4 7" id="KW-0812">Transmembrane</keyword>
<feature type="transmembrane region" description="Helical" evidence="7">
    <location>
        <begin position="123"/>
        <end position="142"/>
    </location>
</feature>
<dbReference type="InterPro" id="IPR050638">
    <property type="entry name" value="AA-Vitamin_Transporters"/>
</dbReference>
<keyword evidence="5 7" id="KW-1133">Transmembrane helix</keyword>